<dbReference type="InterPro" id="IPR036589">
    <property type="entry name" value="HCY_dom_sf"/>
</dbReference>
<dbReference type="PANTHER" id="PTHR11103">
    <property type="entry name" value="SLR1189 PROTEIN"/>
    <property type="match status" value="1"/>
</dbReference>
<accession>A0A382M489</accession>
<organism evidence="4">
    <name type="scientific">marine metagenome</name>
    <dbReference type="NCBI Taxonomy" id="408172"/>
    <lineage>
        <taxon>unclassified sequences</taxon>
        <taxon>metagenomes</taxon>
        <taxon>ecological metagenomes</taxon>
    </lineage>
</organism>
<evidence type="ECO:0000256" key="2">
    <source>
        <dbReference type="ARBA" id="ARBA00022679"/>
    </source>
</evidence>
<dbReference type="PROSITE" id="PS50970">
    <property type="entry name" value="HCY"/>
    <property type="match status" value="1"/>
</dbReference>
<dbReference type="Gene3D" id="3.20.20.330">
    <property type="entry name" value="Homocysteine-binding-like domain"/>
    <property type="match status" value="1"/>
</dbReference>
<protein>
    <recommendedName>
        <fullName evidence="3">Hcy-binding domain-containing protein</fullName>
    </recommendedName>
</protein>
<keyword evidence="1" id="KW-0489">Methyltransferase</keyword>
<reference evidence="4" key="1">
    <citation type="submission" date="2018-05" db="EMBL/GenBank/DDBJ databases">
        <authorList>
            <person name="Lanie J.A."/>
            <person name="Ng W.-L."/>
            <person name="Kazmierczak K.M."/>
            <person name="Andrzejewski T.M."/>
            <person name="Davidsen T.M."/>
            <person name="Wayne K.J."/>
            <person name="Tettelin H."/>
            <person name="Glass J.I."/>
            <person name="Rusch D."/>
            <person name="Podicherti R."/>
            <person name="Tsui H.-C.T."/>
            <person name="Winkler M.E."/>
        </authorList>
    </citation>
    <scope>NUCLEOTIDE SEQUENCE</scope>
</reference>
<dbReference type="EMBL" id="UINC01091005">
    <property type="protein sequence ID" value="SVC43428.1"/>
    <property type="molecule type" value="Genomic_DNA"/>
</dbReference>
<dbReference type="AlphaFoldDB" id="A0A382M489"/>
<proteinExistence type="predicted"/>
<feature type="non-terminal residue" evidence="4">
    <location>
        <position position="166"/>
    </location>
</feature>
<evidence type="ECO:0000256" key="1">
    <source>
        <dbReference type="ARBA" id="ARBA00022603"/>
    </source>
</evidence>
<evidence type="ECO:0000313" key="4">
    <source>
        <dbReference type="EMBL" id="SVC43428.1"/>
    </source>
</evidence>
<evidence type="ECO:0000259" key="3">
    <source>
        <dbReference type="PROSITE" id="PS50970"/>
    </source>
</evidence>
<dbReference type="SUPFAM" id="SSF82282">
    <property type="entry name" value="Homocysteine S-methyltransferase"/>
    <property type="match status" value="1"/>
</dbReference>
<feature type="domain" description="Hcy-binding" evidence="3">
    <location>
        <begin position="5"/>
        <end position="166"/>
    </location>
</feature>
<gene>
    <name evidence="4" type="ORF">METZ01_LOCUS296282</name>
</gene>
<dbReference type="GO" id="GO:0032259">
    <property type="term" value="P:methylation"/>
    <property type="evidence" value="ECO:0007669"/>
    <property type="project" value="UniProtKB-KW"/>
</dbReference>
<dbReference type="Pfam" id="PF02574">
    <property type="entry name" value="S-methyl_trans"/>
    <property type="match status" value="1"/>
</dbReference>
<sequence length="166" mass="18388">MENYKYIQDKLNNGKMVILDGANGSELEKRGAQMDGAGWCGPASITHPKILEDIHKDYITAGAEVIITNTFSSARHVLEYSTFKDQTVAINEKAMECAVSARNHFPDRKVAIAGSLSLSLVADIADGINDPAEFRDNMKLAQKTREVTEFTEESIREGSFNYNKIL</sequence>
<name>A0A382M489_9ZZZZ</name>
<keyword evidence="2" id="KW-0808">Transferase</keyword>
<dbReference type="InterPro" id="IPR003726">
    <property type="entry name" value="HCY_dom"/>
</dbReference>
<dbReference type="PANTHER" id="PTHR11103:SF18">
    <property type="entry name" value="SLR1189 PROTEIN"/>
    <property type="match status" value="1"/>
</dbReference>
<dbReference type="GO" id="GO:0008168">
    <property type="term" value="F:methyltransferase activity"/>
    <property type="evidence" value="ECO:0007669"/>
    <property type="project" value="UniProtKB-KW"/>
</dbReference>